<dbReference type="PANTHER" id="PTHR31490:SF88">
    <property type="entry name" value="BETA-XYLANASE"/>
    <property type="match status" value="1"/>
</dbReference>
<dbReference type="InterPro" id="IPR017853">
    <property type="entry name" value="GH"/>
</dbReference>
<evidence type="ECO:0000256" key="1">
    <source>
        <dbReference type="ARBA" id="ARBA00000681"/>
    </source>
</evidence>
<keyword evidence="9" id="KW-0624">Polysaccharide degradation</keyword>
<dbReference type="PRINTS" id="PR00134">
    <property type="entry name" value="GLHYDRLASE10"/>
</dbReference>
<dbReference type="InterPro" id="IPR001000">
    <property type="entry name" value="GH10_dom"/>
</dbReference>
<evidence type="ECO:0000313" key="11">
    <source>
        <dbReference type="EMBL" id="KAE8919842.1"/>
    </source>
</evidence>
<dbReference type="Pfam" id="PF00331">
    <property type="entry name" value="Glyco_hydro_10"/>
    <property type="match status" value="1"/>
</dbReference>
<keyword evidence="5" id="KW-0732">Signal</keyword>
<comment type="caution">
    <text evidence="11">The sequence shown here is derived from an EMBL/GenBank/DDBJ whole genome shotgun (WGS) entry which is preliminary data.</text>
</comment>
<dbReference type="Proteomes" id="UP000429523">
    <property type="component" value="Unassembled WGS sequence"/>
</dbReference>
<evidence type="ECO:0000256" key="2">
    <source>
        <dbReference type="ARBA" id="ARBA00007495"/>
    </source>
</evidence>
<evidence type="ECO:0000256" key="8">
    <source>
        <dbReference type="ARBA" id="ARBA00023295"/>
    </source>
</evidence>
<evidence type="ECO:0000256" key="3">
    <source>
        <dbReference type="ARBA" id="ARBA00012590"/>
    </source>
</evidence>
<protein>
    <recommendedName>
        <fullName evidence="3">endo-1,4-beta-xylanase</fullName>
        <ecNumber evidence="3">3.2.1.8</ecNumber>
    </recommendedName>
</protein>
<dbReference type="Gene3D" id="3.20.20.80">
    <property type="entry name" value="Glycosidases"/>
    <property type="match status" value="1"/>
</dbReference>
<dbReference type="AlphaFoldDB" id="A0A6A3DDW2"/>
<dbReference type="PROSITE" id="PS51760">
    <property type="entry name" value="GH10_2"/>
    <property type="match status" value="1"/>
</dbReference>
<evidence type="ECO:0000259" key="10">
    <source>
        <dbReference type="PROSITE" id="PS51760"/>
    </source>
</evidence>
<keyword evidence="8" id="KW-0326">Glycosidase</keyword>
<evidence type="ECO:0000256" key="5">
    <source>
        <dbReference type="ARBA" id="ARBA00022729"/>
    </source>
</evidence>
<evidence type="ECO:0000313" key="12">
    <source>
        <dbReference type="Proteomes" id="UP000429523"/>
    </source>
</evidence>
<evidence type="ECO:0000256" key="7">
    <source>
        <dbReference type="ARBA" id="ARBA00023277"/>
    </source>
</evidence>
<proteinExistence type="inferred from homology"/>
<keyword evidence="6" id="KW-0378">Hydrolase</keyword>
<sequence length="388" mass="43296">MDRTSFALPKSSLWHSSFSLFRGGVQAHMINAAFALVLGACSLAVAVADPRVMIETTYTSSEGLNDLAKTAWKSKGGKYMGTATDIKQLSDPYYLQVLNDTHDFGVITPTNAMKWDATEPKQGVFAFDDADKIVAYANKTGAQVRCHTLVWHQQVPEWVKVLEKAELLKAMSNHITKLMTHFGNSCIAWDVVNEAMNEDGSYRESFWYKKTGKEYIETAFKTANAVKAKLGLTGMLYYNDYNINVVNNKSDAVLDMATTLRARKIWVEGVGFQSHYSNNDSVAGADIFNNFRRFTVKNMHVAITELNVKTSTANPTVSEQQQQVGIYTNVLSACKKTMRCDGVTVWDFVDTYSWKEASAPLLFYQPDGPRTPLVRKATYDAVTAGWIL</sequence>
<organism evidence="11 12">
    <name type="scientific">Phytophthora fragariae</name>
    <dbReference type="NCBI Taxonomy" id="53985"/>
    <lineage>
        <taxon>Eukaryota</taxon>
        <taxon>Sar</taxon>
        <taxon>Stramenopiles</taxon>
        <taxon>Oomycota</taxon>
        <taxon>Peronosporomycetes</taxon>
        <taxon>Peronosporales</taxon>
        <taxon>Peronosporaceae</taxon>
        <taxon>Phytophthora</taxon>
    </lineage>
</organism>
<dbReference type="SMART" id="SM00633">
    <property type="entry name" value="Glyco_10"/>
    <property type="match status" value="1"/>
</dbReference>
<reference evidence="11 12" key="1">
    <citation type="submission" date="2018-08" db="EMBL/GenBank/DDBJ databases">
        <title>Genomic investigation of the strawberry pathogen Phytophthora fragariae indicates pathogenicity is determined by transcriptional variation in three key races.</title>
        <authorList>
            <person name="Adams T.M."/>
            <person name="Armitage A.D."/>
            <person name="Sobczyk M.K."/>
            <person name="Bates H.J."/>
            <person name="Dunwell J.M."/>
            <person name="Nellist C.F."/>
            <person name="Harrison R.J."/>
        </authorList>
    </citation>
    <scope>NUCLEOTIDE SEQUENCE [LARGE SCALE GENOMIC DNA]</scope>
    <source>
        <strain evidence="11 12">NOV-9</strain>
    </source>
</reference>
<evidence type="ECO:0000256" key="4">
    <source>
        <dbReference type="ARBA" id="ARBA00022651"/>
    </source>
</evidence>
<dbReference type="GO" id="GO:0045493">
    <property type="term" value="P:xylan catabolic process"/>
    <property type="evidence" value="ECO:0007669"/>
    <property type="project" value="UniProtKB-KW"/>
</dbReference>
<dbReference type="SUPFAM" id="SSF51445">
    <property type="entry name" value="(Trans)glycosidases"/>
    <property type="match status" value="1"/>
</dbReference>
<feature type="domain" description="GH10" evidence="10">
    <location>
        <begin position="61"/>
        <end position="380"/>
    </location>
</feature>
<comment type="catalytic activity">
    <reaction evidence="1">
        <text>Endohydrolysis of (1-&gt;4)-beta-D-xylosidic linkages in xylans.</text>
        <dbReference type="EC" id="3.2.1.8"/>
    </reaction>
</comment>
<keyword evidence="4" id="KW-0858">Xylan degradation</keyword>
<accession>A0A6A3DDW2</accession>
<evidence type="ECO:0000256" key="9">
    <source>
        <dbReference type="ARBA" id="ARBA00023326"/>
    </source>
</evidence>
<gene>
    <name evidence="11" type="ORF">PF009_g29858</name>
</gene>
<evidence type="ECO:0000256" key="6">
    <source>
        <dbReference type="ARBA" id="ARBA00022801"/>
    </source>
</evidence>
<dbReference type="EC" id="3.2.1.8" evidence="3"/>
<dbReference type="GO" id="GO:0031176">
    <property type="term" value="F:endo-1,4-beta-xylanase activity"/>
    <property type="evidence" value="ECO:0007669"/>
    <property type="project" value="UniProtKB-EC"/>
</dbReference>
<name>A0A6A3DDW2_9STRA</name>
<keyword evidence="7" id="KW-0119">Carbohydrate metabolism</keyword>
<dbReference type="PANTHER" id="PTHR31490">
    <property type="entry name" value="GLYCOSYL HYDROLASE"/>
    <property type="match status" value="1"/>
</dbReference>
<dbReference type="InterPro" id="IPR044846">
    <property type="entry name" value="GH10"/>
</dbReference>
<dbReference type="EMBL" id="QXGF01004401">
    <property type="protein sequence ID" value="KAE8919842.1"/>
    <property type="molecule type" value="Genomic_DNA"/>
</dbReference>
<comment type="similarity">
    <text evidence="2">Belongs to the glycosyl hydrolase 10 (cellulase F) family.</text>
</comment>